<evidence type="ECO:0000259" key="1">
    <source>
        <dbReference type="Pfam" id="PF13614"/>
    </source>
</evidence>
<dbReference type="InterPro" id="IPR025669">
    <property type="entry name" value="AAA_dom"/>
</dbReference>
<dbReference type="SUPFAM" id="SSF52540">
    <property type="entry name" value="P-loop containing nucleoside triphosphate hydrolases"/>
    <property type="match status" value="1"/>
</dbReference>
<dbReference type="PANTHER" id="PTHR13696">
    <property type="entry name" value="P-LOOP CONTAINING NUCLEOSIDE TRIPHOSPHATE HYDROLASE"/>
    <property type="match status" value="1"/>
</dbReference>
<keyword evidence="3" id="KW-1185">Reference proteome</keyword>
<evidence type="ECO:0000313" key="2">
    <source>
        <dbReference type="EMBL" id="MDR6598380.1"/>
    </source>
</evidence>
<feature type="domain" description="AAA" evidence="1">
    <location>
        <begin position="67"/>
        <end position="262"/>
    </location>
</feature>
<reference evidence="2 3" key="1">
    <citation type="submission" date="2023-07" db="EMBL/GenBank/DDBJ databases">
        <title>Sequencing the genomes of 1000 actinobacteria strains.</title>
        <authorList>
            <person name="Klenk H.-P."/>
        </authorList>
    </citation>
    <scope>NUCLEOTIDE SEQUENCE [LARGE SCALE GENOMIC DNA]</scope>
    <source>
        <strain evidence="2 3">DSM 43749</strain>
    </source>
</reference>
<dbReference type="Pfam" id="PF13614">
    <property type="entry name" value="AAA_31"/>
    <property type="match status" value="1"/>
</dbReference>
<dbReference type="Gene3D" id="3.40.50.300">
    <property type="entry name" value="P-loop containing nucleotide triphosphate hydrolases"/>
    <property type="match status" value="1"/>
</dbReference>
<proteinExistence type="predicted"/>
<dbReference type="EMBL" id="JAVDSG010000001">
    <property type="protein sequence ID" value="MDR6598380.1"/>
    <property type="molecule type" value="Genomic_DNA"/>
</dbReference>
<comment type="caution">
    <text evidence="2">The sequence shown here is derived from an EMBL/GenBank/DDBJ whole genome shotgun (WGS) entry which is preliminary data.</text>
</comment>
<evidence type="ECO:0000313" key="3">
    <source>
        <dbReference type="Proteomes" id="UP001268819"/>
    </source>
</evidence>
<dbReference type="CDD" id="cd02042">
    <property type="entry name" value="ParAB_family"/>
    <property type="match status" value="1"/>
</dbReference>
<name>A0ABU1Q662_9PSEU</name>
<accession>A0ABU1Q662</accession>
<sequence>MDFPEGQLVGLAEIAQMANVGRTVVANWRVRDLKFPRPVAELRSGPVFRLDQIERYLARRRKNMTYIVSTINLKGGVGKTTTTVALAEFLSGEFGRKVLVVDLDPQTNATTILISENRWSKLNDKGHTLATLFHDALRPDNEPEKFDLKATLQKGVSPVSAVGTVDLLPSSLDLIDVQDRLATMPSGRFYASRPVDLLHKAVRPLLPNYDYVLIDCPPNLGIVTLNGLRISNGYIIPTIPDVLSTYGIPQIQSRVADFARDIGEDIVELGIVVTKYRTGTTVHENTLARMKTDSTLPELFDEMVPEANQVASAAEHVAVSTLRQKYGYAGMFPLLRNLTEEFIKRAEASL</sequence>
<dbReference type="InterPro" id="IPR027417">
    <property type="entry name" value="P-loop_NTPase"/>
</dbReference>
<gene>
    <name evidence="2" type="ORF">J2S66_006764</name>
</gene>
<protein>
    <submittedName>
        <fullName evidence="2">Chromosome partitioning protein</fullName>
    </submittedName>
</protein>
<dbReference type="RefSeq" id="WP_310312892.1">
    <property type="nucleotide sequence ID" value="NZ_BAAAXB010000001.1"/>
</dbReference>
<organism evidence="2 3">
    <name type="scientific">Saccharothrix longispora</name>
    <dbReference type="NCBI Taxonomy" id="33920"/>
    <lineage>
        <taxon>Bacteria</taxon>
        <taxon>Bacillati</taxon>
        <taxon>Actinomycetota</taxon>
        <taxon>Actinomycetes</taxon>
        <taxon>Pseudonocardiales</taxon>
        <taxon>Pseudonocardiaceae</taxon>
        <taxon>Saccharothrix</taxon>
    </lineage>
</organism>
<dbReference type="Proteomes" id="UP001268819">
    <property type="component" value="Unassembled WGS sequence"/>
</dbReference>
<dbReference type="PANTHER" id="PTHR13696:SF52">
    <property type="entry name" value="PARA FAMILY PROTEIN CT_582"/>
    <property type="match status" value="1"/>
</dbReference>
<dbReference type="InterPro" id="IPR050678">
    <property type="entry name" value="DNA_Partitioning_ATPase"/>
</dbReference>